<dbReference type="PANTHER" id="PTHR13318">
    <property type="entry name" value="PARTNER OF PAIRED, ISOFORM B-RELATED"/>
    <property type="match status" value="1"/>
</dbReference>
<dbReference type="AlphaFoldDB" id="A0AAV5V467"/>
<dbReference type="InterPro" id="IPR006553">
    <property type="entry name" value="Leu-rich_rpt_Cys-con_subtyp"/>
</dbReference>
<reference evidence="2" key="1">
    <citation type="submission" date="2023-10" db="EMBL/GenBank/DDBJ databases">
        <title>Genome assembly of Pristionchus species.</title>
        <authorList>
            <person name="Yoshida K."/>
            <person name="Sommer R.J."/>
        </authorList>
    </citation>
    <scope>NUCLEOTIDE SEQUENCE</scope>
    <source>
        <strain evidence="2">RS5133</strain>
    </source>
</reference>
<dbReference type="GO" id="GO:0031146">
    <property type="term" value="P:SCF-dependent proteasomal ubiquitin-dependent protein catabolic process"/>
    <property type="evidence" value="ECO:0007669"/>
    <property type="project" value="TreeGrafter"/>
</dbReference>
<gene>
    <name evidence="2" type="ORF">PFISCL1PPCAC_5689</name>
</gene>
<dbReference type="PANTHER" id="PTHR13318:SF246">
    <property type="entry name" value="F-BOX DOMAIN-CONTAINING PROTEIN"/>
    <property type="match status" value="1"/>
</dbReference>
<dbReference type="InterPro" id="IPR032675">
    <property type="entry name" value="LRR_dom_sf"/>
</dbReference>
<dbReference type="Pfam" id="PF25372">
    <property type="entry name" value="DUF7885"/>
    <property type="match status" value="1"/>
</dbReference>
<dbReference type="EMBL" id="BTSY01000002">
    <property type="protein sequence ID" value="GMT14392.1"/>
    <property type="molecule type" value="Genomic_DNA"/>
</dbReference>
<dbReference type="InterPro" id="IPR057207">
    <property type="entry name" value="FBXL15_LRR"/>
</dbReference>
<dbReference type="GO" id="GO:0019005">
    <property type="term" value="C:SCF ubiquitin ligase complex"/>
    <property type="evidence" value="ECO:0007669"/>
    <property type="project" value="TreeGrafter"/>
</dbReference>
<keyword evidence="3" id="KW-1185">Reference proteome</keyword>
<name>A0AAV5V467_9BILA</name>
<evidence type="ECO:0000259" key="1">
    <source>
        <dbReference type="Pfam" id="PF25372"/>
    </source>
</evidence>
<proteinExistence type="predicted"/>
<feature type="domain" description="F-box/LRR-repeat protein 15-like leucin rich repeat" evidence="1">
    <location>
        <begin position="149"/>
        <end position="486"/>
    </location>
</feature>
<dbReference type="SMART" id="SM00367">
    <property type="entry name" value="LRR_CC"/>
    <property type="match status" value="3"/>
</dbReference>
<sequence length="522" mass="58722">FQMSIESPTQVRSLLVLSLHALSQNLQDGIVYLTNECKQKLLEICASHRLLADPLCVSYVSLPRFGLNLTTVKFFASDELTDSVLFALTEYNKNLRYICLVDCPKITDVGVQSLTADQSQLEVLELRAMPGITGDAFHKVRADHLKTLDISACTKIQSLRSILGWNRRVSRLCINSCSGLDDQAFYDIAFYLGEHLVVLEMDFFHRLSEPVETISHLSQNCPNLSSLSLIRFFHQDVMGEEPSEMVRDCHIEDWNLRSVDLYENYFTEFPLLPASIQAISISLSGNEHLPSLVSALSAPFLTSISIKLYAKEDSATSLNNANRLLTTLCEKVGEKIASLQIAVYHLYDDALQLITENLPNLKHFVLRSIHANNRAIQKWFNVGANGNRLRTLKISGMRVSYRALFSIARGARALRDFEMQNMRAMDDRVLSILAENCRQLSTIDVNGCTHVTDRGLQALARRCPLREIYIRGTAATDATLYSLARFCPNLEIISFQDATRRPGFSTKAIDALQKSCIQRVLC</sequence>
<feature type="non-terminal residue" evidence="2">
    <location>
        <position position="1"/>
    </location>
</feature>
<accession>A0AAV5V467</accession>
<evidence type="ECO:0000313" key="2">
    <source>
        <dbReference type="EMBL" id="GMT14392.1"/>
    </source>
</evidence>
<evidence type="ECO:0000313" key="3">
    <source>
        <dbReference type="Proteomes" id="UP001432322"/>
    </source>
</evidence>
<protein>
    <recommendedName>
        <fullName evidence="1">F-box/LRR-repeat protein 15-like leucin rich repeat domain-containing protein</fullName>
    </recommendedName>
</protein>
<dbReference type="Gene3D" id="3.80.10.10">
    <property type="entry name" value="Ribonuclease Inhibitor"/>
    <property type="match status" value="2"/>
</dbReference>
<dbReference type="Proteomes" id="UP001432322">
    <property type="component" value="Unassembled WGS sequence"/>
</dbReference>
<dbReference type="SUPFAM" id="SSF52047">
    <property type="entry name" value="RNI-like"/>
    <property type="match status" value="1"/>
</dbReference>
<organism evidence="2 3">
    <name type="scientific">Pristionchus fissidentatus</name>
    <dbReference type="NCBI Taxonomy" id="1538716"/>
    <lineage>
        <taxon>Eukaryota</taxon>
        <taxon>Metazoa</taxon>
        <taxon>Ecdysozoa</taxon>
        <taxon>Nematoda</taxon>
        <taxon>Chromadorea</taxon>
        <taxon>Rhabditida</taxon>
        <taxon>Rhabditina</taxon>
        <taxon>Diplogasteromorpha</taxon>
        <taxon>Diplogasteroidea</taxon>
        <taxon>Neodiplogasteridae</taxon>
        <taxon>Pristionchus</taxon>
    </lineage>
</organism>
<comment type="caution">
    <text evidence="2">The sequence shown here is derived from an EMBL/GenBank/DDBJ whole genome shotgun (WGS) entry which is preliminary data.</text>
</comment>